<keyword evidence="3" id="KW-0732">Signal</keyword>
<dbReference type="EMBL" id="JABAGV010000010">
    <property type="protein sequence ID" value="MBC2474219.1"/>
    <property type="molecule type" value="Genomic_DNA"/>
</dbReference>
<feature type="signal peptide" evidence="3">
    <location>
        <begin position="1"/>
        <end position="24"/>
    </location>
</feature>
<dbReference type="InterPro" id="IPR018337">
    <property type="entry name" value="Cell_wall/Cho-bd_repeat"/>
</dbReference>
<name>A0AAW3W5L6_CLOBE</name>
<dbReference type="SUPFAM" id="SSF54001">
    <property type="entry name" value="Cysteine proteinases"/>
    <property type="match status" value="1"/>
</dbReference>
<dbReference type="Pfam" id="PF01473">
    <property type="entry name" value="Choline_bind_1"/>
    <property type="match status" value="1"/>
</dbReference>
<evidence type="ECO:0000256" key="2">
    <source>
        <dbReference type="PROSITE-ProRule" id="PRU00591"/>
    </source>
</evidence>
<feature type="domain" description="Transglutaminase-like" evidence="4">
    <location>
        <begin position="127"/>
        <end position="183"/>
    </location>
</feature>
<evidence type="ECO:0000313" key="6">
    <source>
        <dbReference type="Proteomes" id="UP001194098"/>
    </source>
</evidence>
<feature type="repeat" description="Cell wall-binding" evidence="2">
    <location>
        <begin position="436"/>
        <end position="455"/>
    </location>
</feature>
<feature type="repeat" description="Cell wall-binding" evidence="2">
    <location>
        <begin position="456"/>
        <end position="475"/>
    </location>
</feature>
<evidence type="ECO:0000313" key="5">
    <source>
        <dbReference type="EMBL" id="MBC2474219.1"/>
    </source>
</evidence>
<dbReference type="Pfam" id="PF09479">
    <property type="entry name" value="Flg_new"/>
    <property type="match status" value="1"/>
</dbReference>
<reference evidence="5" key="1">
    <citation type="submission" date="2020-04" db="EMBL/GenBank/DDBJ databases">
        <authorList>
            <person name="Brown S."/>
        </authorList>
    </citation>
    <scope>NUCLEOTIDE SEQUENCE</scope>
    <source>
        <strain evidence="5">DJ015</strain>
    </source>
</reference>
<evidence type="ECO:0000259" key="4">
    <source>
        <dbReference type="SMART" id="SM00460"/>
    </source>
</evidence>
<comment type="caution">
    <text evidence="5">The sequence shown here is derived from an EMBL/GenBank/DDBJ whole genome shotgun (WGS) entry which is preliminary data.</text>
</comment>
<dbReference type="PROSITE" id="PS51170">
    <property type="entry name" value="CW"/>
    <property type="match status" value="3"/>
</dbReference>
<dbReference type="InterPro" id="IPR002931">
    <property type="entry name" value="Transglutaminase-like"/>
</dbReference>
<dbReference type="Pfam" id="PF01841">
    <property type="entry name" value="Transglut_core"/>
    <property type="match status" value="1"/>
</dbReference>
<dbReference type="InterPro" id="IPR013378">
    <property type="entry name" value="InlB-like_B-rpt"/>
</dbReference>
<dbReference type="RefSeq" id="WP_171780189.1">
    <property type="nucleotide sequence ID" value="NZ_JABAGV010000010.1"/>
</dbReference>
<accession>A0AAW3W5L6</accession>
<dbReference type="SUPFAM" id="SSF69360">
    <property type="entry name" value="Cell wall binding repeat"/>
    <property type="match status" value="1"/>
</dbReference>
<sequence>MMKKVLTMLLATTIIFSSGITAFAADTSLDSTAQYVASEKSDKNTLYYYREQSEQYSSSYVSYLKKQAKSITDGISDDYGKAKAISSWVSENLWYDGDLFRDGKSVGKKNYFNPNDAGDRGSAGIEIIAGDKGLCEDYAAFTVGLLRAAGIPAKEIWGHRGSGSHAWVEAYVGGKWIFIDSTYDSRNNVYKGEWSEQKASVNQCFDLPYETWSLAYSIDTDSTGLVNSEKSIFDGKLLFYSTYQGRTQGLVKEVDTNLSAGDKLDSTYGFKAKDLYKDAACTIQWDLDNDVVAEAGCVIYVKDYKPYNCTINFDSKGGTAVDSVSFPTAAKDEFVSLPESEIPANPTRDGYDFIGWYPAHYGNYATSGVDLKTEKVFDGEKFSAIWRDKATGAITTAPPTGTTTATTGTTTTTGKITGWHKAYGYWYHYDTNGNMQGGWINDNGNWYYLEGNGRMKTGWLYDRGHWYYLNDNGAMAHDTTVGSYIMGSNGASIN</sequence>
<dbReference type="Gene3D" id="3.10.620.30">
    <property type="match status" value="1"/>
</dbReference>
<dbReference type="InterPro" id="IPR038765">
    <property type="entry name" value="Papain-like_cys_pep_sf"/>
</dbReference>
<dbReference type="SMART" id="SM00460">
    <property type="entry name" value="TGc"/>
    <property type="match status" value="1"/>
</dbReference>
<dbReference type="Proteomes" id="UP001194098">
    <property type="component" value="Unassembled WGS sequence"/>
</dbReference>
<feature type="repeat" description="Cell wall-binding" evidence="2">
    <location>
        <begin position="416"/>
        <end position="435"/>
    </location>
</feature>
<gene>
    <name evidence="5" type="ORF">HGI39_05755</name>
</gene>
<evidence type="ECO:0000256" key="1">
    <source>
        <dbReference type="ARBA" id="ARBA00022737"/>
    </source>
</evidence>
<reference evidence="5" key="2">
    <citation type="journal article" date="2022" name="Nat. Biotechnol.">
        <title>Carbon-negative production of acetone and isopropanol by gas fermentation at industrial pilot scale.</title>
        <authorList>
            <person name="Liew F.E."/>
            <person name="Nogle R."/>
            <person name="Abdalla T."/>
            <person name="Rasor B.J."/>
            <person name="Canter C."/>
            <person name="Jensen R.O."/>
            <person name="Wang L."/>
            <person name="Strutz J."/>
            <person name="Chirania P."/>
            <person name="De Tissera S."/>
            <person name="Mueller A.P."/>
            <person name="Ruan Z."/>
            <person name="Gao A."/>
            <person name="Tran L."/>
            <person name="Engle N.L."/>
            <person name="Bromley J.C."/>
            <person name="Daniell J."/>
            <person name="Conrado R."/>
            <person name="Tschaplinski T.J."/>
            <person name="Giannone R.J."/>
            <person name="Hettich R.L."/>
            <person name="Karim A.S."/>
            <person name="Simpson S.D."/>
            <person name="Brown S.D."/>
            <person name="Leang C."/>
            <person name="Jewett M.C."/>
            <person name="Kopke M."/>
        </authorList>
    </citation>
    <scope>NUCLEOTIDE SEQUENCE</scope>
    <source>
        <strain evidence="5">DJ015</strain>
    </source>
</reference>
<feature type="chain" id="PRO_5043464425" description="Transglutaminase-like domain-containing protein" evidence="3">
    <location>
        <begin position="25"/>
        <end position="494"/>
    </location>
</feature>
<dbReference type="AlphaFoldDB" id="A0AAW3W5L6"/>
<evidence type="ECO:0000256" key="3">
    <source>
        <dbReference type="SAM" id="SignalP"/>
    </source>
</evidence>
<proteinExistence type="predicted"/>
<keyword evidence="1" id="KW-0677">Repeat</keyword>
<organism evidence="5 6">
    <name type="scientific">Clostridium beijerinckii</name>
    <name type="common">Clostridium MP</name>
    <dbReference type="NCBI Taxonomy" id="1520"/>
    <lineage>
        <taxon>Bacteria</taxon>
        <taxon>Bacillati</taxon>
        <taxon>Bacillota</taxon>
        <taxon>Clostridia</taxon>
        <taxon>Eubacteriales</taxon>
        <taxon>Clostridiaceae</taxon>
        <taxon>Clostridium</taxon>
    </lineage>
</organism>
<dbReference type="Pfam" id="PF19127">
    <property type="entry name" value="Choline_bind_3"/>
    <property type="match status" value="1"/>
</dbReference>
<dbReference type="Gene3D" id="2.10.270.10">
    <property type="entry name" value="Cholin Binding"/>
    <property type="match status" value="1"/>
</dbReference>
<protein>
    <recommendedName>
        <fullName evidence="4">Transglutaminase-like domain-containing protein</fullName>
    </recommendedName>
</protein>